<feature type="region of interest" description="Disordered" evidence="1">
    <location>
        <begin position="100"/>
        <end position="131"/>
    </location>
</feature>
<evidence type="ECO:0000256" key="1">
    <source>
        <dbReference type="SAM" id="MobiDB-lite"/>
    </source>
</evidence>
<feature type="region of interest" description="Disordered" evidence="1">
    <location>
        <begin position="155"/>
        <end position="198"/>
    </location>
</feature>
<dbReference type="Pfam" id="PF13699">
    <property type="entry name" value="eCIS_core"/>
    <property type="match status" value="1"/>
</dbReference>
<feature type="region of interest" description="Disordered" evidence="1">
    <location>
        <begin position="426"/>
        <end position="454"/>
    </location>
</feature>
<evidence type="ECO:0000313" key="3">
    <source>
        <dbReference type="EMBL" id="MDT7828236.1"/>
    </source>
</evidence>
<feature type="compositionally biased region" description="Polar residues" evidence="1">
    <location>
        <begin position="163"/>
        <end position="177"/>
    </location>
</feature>
<proteinExistence type="predicted"/>
<dbReference type="RefSeq" id="WP_314013444.1">
    <property type="nucleotide sequence ID" value="NZ_JAVTTP010000001.1"/>
</dbReference>
<name>A0ABU3L3B0_9FLAO</name>
<reference evidence="3 4" key="1">
    <citation type="submission" date="2023-09" db="EMBL/GenBank/DDBJ databases">
        <title>Novel taxa isolated from Blanes Bay.</title>
        <authorList>
            <person name="Rey-Velasco X."/>
            <person name="Lucena T."/>
        </authorList>
    </citation>
    <scope>NUCLEOTIDE SEQUENCE [LARGE SCALE GENOMIC DNA]</scope>
    <source>
        <strain evidence="3 4">S334</strain>
    </source>
</reference>
<gene>
    <name evidence="3" type="ORF">RQM65_06135</name>
</gene>
<comment type="caution">
    <text evidence="3">The sequence shown here is derived from an EMBL/GenBank/DDBJ whole genome shotgun (WGS) entry which is preliminary data.</text>
</comment>
<organism evidence="3 4">
    <name type="scientific">Pricia mediterranea</name>
    <dbReference type="NCBI Taxonomy" id="3076079"/>
    <lineage>
        <taxon>Bacteria</taxon>
        <taxon>Pseudomonadati</taxon>
        <taxon>Bacteroidota</taxon>
        <taxon>Flavobacteriia</taxon>
        <taxon>Flavobacteriales</taxon>
        <taxon>Flavobacteriaceae</taxon>
        <taxon>Pricia</taxon>
    </lineage>
</organism>
<protein>
    <submittedName>
        <fullName evidence="3">DUF4157 domain-containing protein</fullName>
    </submittedName>
</protein>
<keyword evidence="4" id="KW-1185">Reference proteome</keyword>
<evidence type="ECO:0000313" key="4">
    <source>
        <dbReference type="Proteomes" id="UP001250656"/>
    </source>
</evidence>
<sequence length="495" mass="55653">MKSIFRSSRHKSSHQVGEKRKQKTPFFAKESKSPFFNASQGVVLQPKLKIGRPGDRYEKEADRMADAVVNGSAKPDIQNMEIGSIQRESLATPIEDEKLGTAEQRMEEDKLVQEKPDLKKMGDEEEEEMQMKRDEGAGMINRMEDEKEEEMQMKMEDEEESLQTKGSGNTATTTGPAITQRVKSRSGRGKALPKNTRDEMEASFATDFSDVTIHTDQEAASMSKALGAQAFTYGNNIFFNQGKYDTSTRDGKHLLAHELTHTVQQKGLPEKKAQKANGAWRYTPPKVVKRSIAEIQAIVGTTPDGVYGLKTRSAVIEYQKILKAKSLYTDTIDGKWGKNTDAAHNLFAVAPNAKRRGYNCAGFAFKKFKWINMVPTKTIYSKMKKLKNCSTQCNPFEYKFWYWEMDVQVLDTRTGILSKKHRDFHTVGGQTHKDGSDPKSVMSKNGGRPVEGPRPPMFWKVASGPAMDINGNPSPHLNWVISNLDEQCFCSNKLP</sequence>
<dbReference type="InterPro" id="IPR025295">
    <property type="entry name" value="eCIS_core_dom"/>
</dbReference>
<evidence type="ECO:0000259" key="2">
    <source>
        <dbReference type="Pfam" id="PF13699"/>
    </source>
</evidence>
<dbReference type="EMBL" id="JAVTTP010000001">
    <property type="protein sequence ID" value="MDT7828236.1"/>
    <property type="molecule type" value="Genomic_DNA"/>
</dbReference>
<feature type="compositionally biased region" description="Basic and acidic residues" evidence="1">
    <location>
        <begin position="100"/>
        <end position="122"/>
    </location>
</feature>
<feature type="domain" description="eCIS core" evidence="2">
    <location>
        <begin position="192"/>
        <end position="267"/>
    </location>
</feature>
<accession>A0ABU3L3B0</accession>
<dbReference type="Proteomes" id="UP001250656">
    <property type="component" value="Unassembled WGS sequence"/>
</dbReference>
<feature type="region of interest" description="Disordered" evidence="1">
    <location>
        <begin position="1"/>
        <end position="25"/>
    </location>
</feature>